<dbReference type="InterPro" id="IPR029044">
    <property type="entry name" value="Nucleotide-diphossugar_trans"/>
</dbReference>
<name>A0A9D2D4V3_9FIRM</name>
<comment type="caution">
    <text evidence="2">The sequence shown here is derived from an EMBL/GenBank/DDBJ whole genome shotgun (WGS) entry which is preliminary data.</text>
</comment>
<dbReference type="CDD" id="cd00761">
    <property type="entry name" value="Glyco_tranf_GTA_type"/>
    <property type="match status" value="1"/>
</dbReference>
<dbReference type="AlphaFoldDB" id="A0A9D2D4V3"/>
<dbReference type="SUPFAM" id="SSF53448">
    <property type="entry name" value="Nucleotide-diphospho-sugar transferases"/>
    <property type="match status" value="1"/>
</dbReference>
<dbReference type="Pfam" id="PF00535">
    <property type="entry name" value="Glycos_transf_2"/>
    <property type="match status" value="1"/>
</dbReference>
<dbReference type="GO" id="GO:0016758">
    <property type="term" value="F:hexosyltransferase activity"/>
    <property type="evidence" value="ECO:0007669"/>
    <property type="project" value="UniProtKB-ARBA"/>
</dbReference>
<reference evidence="2" key="2">
    <citation type="submission" date="2021-04" db="EMBL/GenBank/DDBJ databases">
        <authorList>
            <person name="Gilroy R."/>
        </authorList>
    </citation>
    <scope>NUCLEOTIDE SEQUENCE</scope>
    <source>
        <strain evidence="2">CHK192-9172</strain>
    </source>
</reference>
<evidence type="ECO:0000259" key="1">
    <source>
        <dbReference type="Pfam" id="PF00535"/>
    </source>
</evidence>
<dbReference type="PANTHER" id="PTHR22916">
    <property type="entry name" value="GLYCOSYLTRANSFERASE"/>
    <property type="match status" value="1"/>
</dbReference>
<organism evidence="2 3">
    <name type="scientific">Candidatus Eubacterium avistercoris</name>
    <dbReference type="NCBI Taxonomy" id="2838567"/>
    <lineage>
        <taxon>Bacteria</taxon>
        <taxon>Bacillati</taxon>
        <taxon>Bacillota</taxon>
        <taxon>Clostridia</taxon>
        <taxon>Eubacteriales</taxon>
        <taxon>Eubacteriaceae</taxon>
        <taxon>Eubacterium</taxon>
    </lineage>
</organism>
<feature type="domain" description="Glycosyltransferase 2-like" evidence="1">
    <location>
        <begin position="6"/>
        <end position="141"/>
    </location>
</feature>
<proteinExistence type="predicted"/>
<evidence type="ECO:0000313" key="3">
    <source>
        <dbReference type="Proteomes" id="UP000824024"/>
    </source>
</evidence>
<dbReference type="PANTHER" id="PTHR22916:SF3">
    <property type="entry name" value="UDP-GLCNAC:BETAGAL BETA-1,3-N-ACETYLGLUCOSAMINYLTRANSFERASE-LIKE PROTEIN 1"/>
    <property type="match status" value="1"/>
</dbReference>
<protein>
    <submittedName>
        <fullName evidence="2">Glycosyltransferase</fullName>
    </submittedName>
</protein>
<dbReference type="EMBL" id="DXCH01000321">
    <property type="protein sequence ID" value="HIZ08641.1"/>
    <property type="molecule type" value="Genomic_DNA"/>
</dbReference>
<dbReference type="Proteomes" id="UP000824024">
    <property type="component" value="Unassembled WGS sequence"/>
</dbReference>
<dbReference type="InterPro" id="IPR001173">
    <property type="entry name" value="Glyco_trans_2-like"/>
</dbReference>
<sequence>MEKILTVTIPSYNVEKYLKQTLDSFLAEEILEEIEVLIVDDGSKDGTAAIGKEYERKYPGTFRVISKENGGHGSTINRGIQEAKGRYFKVVDGDDWVNTADFIKLVKALKTCTAEYVVTNYYEVNDKTGEKTPREYKELGKKKIWKFEEAASVTQIGMHPLVIKTEILKKNQIRLDEHCFYVDVEYILYPVPYVNTVEFLDLYVYMYRLAVTTQSVSIQGYQKHIDNHITVILHLTEFFNQYAKTGTAEKVEYIGKRIAQMVGDQITIFVSFPETDMSIKKKFMDFDRKLKELSPEIYRRSGEESGSLRLFRKTGFRGYKWIVKMCRKRNHIGEE</sequence>
<evidence type="ECO:0000313" key="2">
    <source>
        <dbReference type="EMBL" id="HIZ08641.1"/>
    </source>
</evidence>
<accession>A0A9D2D4V3</accession>
<reference evidence="2" key="1">
    <citation type="journal article" date="2021" name="PeerJ">
        <title>Extensive microbial diversity within the chicken gut microbiome revealed by metagenomics and culture.</title>
        <authorList>
            <person name="Gilroy R."/>
            <person name="Ravi A."/>
            <person name="Getino M."/>
            <person name="Pursley I."/>
            <person name="Horton D.L."/>
            <person name="Alikhan N.F."/>
            <person name="Baker D."/>
            <person name="Gharbi K."/>
            <person name="Hall N."/>
            <person name="Watson M."/>
            <person name="Adriaenssens E.M."/>
            <person name="Foster-Nyarko E."/>
            <person name="Jarju S."/>
            <person name="Secka A."/>
            <person name="Antonio M."/>
            <person name="Oren A."/>
            <person name="Chaudhuri R.R."/>
            <person name="La Ragione R."/>
            <person name="Hildebrand F."/>
            <person name="Pallen M.J."/>
        </authorList>
    </citation>
    <scope>NUCLEOTIDE SEQUENCE</scope>
    <source>
        <strain evidence="2">CHK192-9172</strain>
    </source>
</reference>
<dbReference type="Gene3D" id="3.90.550.10">
    <property type="entry name" value="Spore Coat Polysaccharide Biosynthesis Protein SpsA, Chain A"/>
    <property type="match status" value="1"/>
</dbReference>
<gene>
    <name evidence="2" type="ORF">IAA08_11995</name>
</gene>